<organism evidence="1 2">
    <name type="scientific">Kibdelosporangium banguiense</name>
    <dbReference type="NCBI Taxonomy" id="1365924"/>
    <lineage>
        <taxon>Bacteria</taxon>
        <taxon>Bacillati</taxon>
        <taxon>Actinomycetota</taxon>
        <taxon>Actinomycetes</taxon>
        <taxon>Pseudonocardiales</taxon>
        <taxon>Pseudonocardiaceae</taxon>
        <taxon>Kibdelosporangium</taxon>
    </lineage>
</organism>
<keyword evidence="2" id="KW-1185">Reference proteome</keyword>
<evidence type="ECO:0008006" key="3">
    <source>
        <dbReference type="Google" id="ProtNLM"/>
    </source>
</evidence>
<gene>
    <name evidence="1" type="ORF">JOF56_003615</name>
</gene>
<evidence type="ECO:0000313" key="2">
    <source>
        <dbReference type="Proteomes" id="UP001519332"/>
    </source>
</evidence>
<sequence>MIEADWTWWLAPEQRGKKVHAFGLKAETPYLEAACKHTVLRSRIEENPGKQLWCLPCLIAVGEQIPEDHHRHGDAS</sequence>
<protein>
    <recommendedName>
        <fullName evidence="3">DUF3039 domain-containing protein</fullName>
    </recommendedName>
</protein>
<evidence type="ECO:0000313" key="1">
    <source>
        <dbReference type="EMBL" id="MBP2323230.1"/>
    </source>
</evidence>
<comment type="caution">
    <text evidence="1">The sequence shown here is derived from an EMBL/GenBank/DDBJ whole genome shotgun (WGS) entry which is preliminary data.</text>
</comment>
<proteinExistence type="predicted"/>
<name>A0ABS4TFN8_9PSEU</name>
<dbReference type="EMBL" id="JAGINW010000001">
    <property type="protein sequence ID" value="MBP2323230.1"/>
    <property type="molecule type" value="Genomic_DNA"/>
</dbReference>
<reference evidence="1 2" key="1">
    <citation type="submission" date="2021-03" db="EMBL/GenBank/DDBJ databases">
        <title>Sequencing the genomes of 1000 actinobacteria strains.</title>
        <authorList>
            <person name="Klenk H.-P."/>
        </authorList>
    </citation>
    <scope>NUCLEOTIDE SEQUENCE [LARGE SCALE GENOMIC DNA]</scope>
    <source>
        <strain evidence="1 2">DSM 46670</strain>
    </source>
</reference>
<accession>A0ABS4TFN8</accession>
<dbReference type="RefSeq" id="WP_209639285.1">
    <property type="nucleotide sequence ID" value="NZ_JAGINW010000001.1"/>
</dbReference>
<dbReference type="Proteomes" id="UP001519332">
    <property type="component" value="Unassembled WGS sequence"/>
</dbReference>